<accession>A0A8E0M6X8</accession>
<feature type="domain" description="SpoOB alpha-helical" evidence="4">
    <location>
        <begin position="107"/>
        <end position="148"/>
    </location>
</feature>
<keyword evidence="1" id="KW-0597">Phosphoprotein</keyword>
<gene>
    <name evidence="5" type="ORF">Lpp7_14765</name>
</gene>
<proteinExistence type="predicted"/>
<dbReference type="Pfam" id="PF14689">
    <property type="entry name" value="SPOB_a"/>
    <property type="match status" value="1"/>
</dbReference>
<dbReference type="GO" id="GO:0000155">
    <property type="term" value="F:phosphorelay sensor kinase activity"/>
    <property type="evidence" value="ECO:0007669"/>
    <property type="project" value="InterPro"/>
</dbReference>
<dbReference type="SUPFAM" id="SSF55890">
    <property type="entry name" value="Sporulation response regulatory protein Spo0B"/>
    <property type="match status" value="1"/>
</dbReference>
<comment type="caution">
    <text evidence="5">The sequence shown here is derived from an EMBL/GenBank/DDBJ whole genome shotgun (WGS) entry which is preliminary data.</text>
</comment>
<dbReference type="Gene3D" id="1.10.287.130">
    <property type="match status" value="1"/>
</dbReference>
<sequence length="298" mass="33957">MLEETKDPVIVIDLHQVIMLINKAAAKLQNHLITESAFIGQPLTTLIANPERVNLNVKTEQFYQQDGQDYLFSAAPIMVKKQKIGYVIFLRNATEAIFVADQLANTTAYANALQSQSHEFMNKLHVIYGLVAIKQYDELAIYLQDLLKPEQEFANCLALLVKNPLVAGFMIGEREKFAERKTTLDFEISPELPPNPNTQETKTLLTLSRYLHFGLLQHDLPDTILIQLEYAQNRLTIAYHLDEPAKRTDFISLIHQDYFQQLLTELNGSVTVSSTDPLTLTLTVDYHEEAQNDEHSNR</sequence>
<dbReference type="Gene3D" id="3.30.450.20">
    <property type="entry name" value="PAS domain"/>
    <property type="match status" value="1"/>
</dbReference>
<dbReference type="AlphaFoldDB" id="A0A8E0M6X8"/>
<protein>
    <submittedName>
        <fullName evidence="5">Signal transduction histidine kinase regulating citrate/malate metabolism</fullName>
    </submittedName>
</protein>
<dbReference type="InterPro" id="IPR035965">
    <property type="entry name" value="PAS-like_dom_sf"/>
</dbReference>
<keyword evidence="2" id="KW-0808">Transferase</keyword>
<name>A0A8E0M6X8_LACPA</name>
<keyword evidence="3 5" id="KW-0418">Kinase</keyword>
<dbReference type="EMBL" id="ANJV01000433">
    <property type="protein sequence ID" value="EPC48569.1"/>
    <property type="molecule type" value="Genomic_DNA"/>
</dbReference>
<reference evidence="5 6" key="1">
    <citation type="journal article" date="2013" name="PLoS ONE">
        <title>Lactobacillus paracasei comparative genomics: towards species pan-genome definition and exploitation of diversity.</title>
        <authorList>
            <person name="Smokvina T."/>
            <person name="Wels M."/>
            <person name="Polka J."/>
            <person name="Chervaux C."/>
            <person name="Brisse S."/>
            <person name="Boekhorst J."/>
            <person name="van Hylckama Vlieg J.E."/>
            <person name="Siezen R.J."/>
        </authorList>
    </citation>
    <scope>NUCLEOTIDE SEQUENCE [LARGE SCALE GENOMIC DNA]</scope>
    <source>
        <strain evidence="5 6">Lpp7</strain>
    </source>
</reference>
<evidence type="ECO:0000256" key="3">
    <source>
        <dbReference type="ARBA" id="ARBA00022777"/>
    </source>
</evidence>
<dbReference type="InterPro" id="IPR039506">
    <property type="entry name" value="SPOB_a"/>
</dbReference>
<dbReference type="SUPFAM" id="SSF55785">
    <property type="entry name" value="PYP-like sensor domain (PAS domain)"/>
    <property type="match status" value="1"/>
</dbReference>
<organism evidence="5 6">
    <name type="scientific">Lacticaseibacillus paracasei subsp. paracasei Lpp7</name>
    <dbReference type="NCBI Taxonomy" id="1256200"/>
    <lineage>
        <taxon>Bacteria</taxon>
        <taxon>Bacillati</taxon>
        <taxon>Bacillota</taxon>
        <taxon>Bacilli</taxon>
        <taxon>Lactobacillales</taxon>
        <taxon>Lactobacillaceae</taxon>
        <taxon>Lacticaseibacillus</taxon>
    </lineage>
</organism>
<evidence type="ECO:0000313" key="6">
    <source>
        <dbReference type="Proteomes" id="UP000014303"/>
    </source>
</evidence>
<evidence type="ECO:0000256" key="2">
    <source>
        <dbReference type="ARBA" id="ARBA00022679"/>
    </source>
</evidence>
<evidence type="ECO:0000259" key="4">
    <source>
        <dbReference type="Pfam" id="PF14689"/>
    </source>
</evidence>
<dbReference type="Proteomes" id="UP000014303">
    <property type="component" value="Unassembled WGS sequence"/>
</dbReference>
<evidence type="ECO:0000313" key="5">
    <source>
        <dbReference type="EMBL" id="EPC48569.1"/>
    </source>
</evidence>
<evidence type="ECO:0000256" key="1">
    <source>
        <dbReference type="ARBA" id="ARBA00022553"/>
    </source>
</evidence>
<dbReference type="InterPro" id="IPR016120">
    <property type="entry name" value="Sig_transdc_His_kin_SpoOB"/>
</dbReference>